<evidence type="ECO:0000313" key="2">
    <source>
        <dbReference type="EMBL" id="SUZ72747.1"/>
    </source>
</evidence>
<protein>
    <recommendedName>
        <fullName evidence="1">AB hydrolase-1 domain-containing protein</fullName>
    </recommendedName>
</protein>
<dbReference type="InterPro" id="IPR000073">
    <property type="entry name" value="AB_hydrolase_1"/>
</dbReference>
<dbReference type="PANTHER" id="PTHR43433">
    <property type="entry name" value="HYDROLASE, ALPHA/BETA FOLD FAMILY PROTEIN"/>
    <property type="match status" value="1"/>
</dbReference>
<name>A0A381Q3R8_9ZZZZ</name>
<feature type="domain" description="AB hydrolase-1" evidence="1">
    <location>
        <begin position="22"/>
        <end position="272"/>
    </location>
</feature>
<organism evidence="2">
    <name type="scientific">marine metagenome</name>
    <dbReference type="NCBI Taxonomy" id="408172"/>
    <lineage>
        <taxon>unclassified sequences</taxon>
        <taxon>metagenomes</taxon>
        <taxon>ecological metagenomes</taxon>
    </lineage>
</organism>
<gene>
    <name evidence="2" type="ORF">METZ01_LOCUS25601</name>
</gene>
<dbReference type="SUPFAM" id="SSF53474">
    <property type="entry name" value="alpha/beta-Hydrolases"/>
    <property type="match status" value="1"/>
</dbReference>
<dbReference type="Gene3D" id="3.40.50.1820">
    <property type="entry name" value="alpha/beta hydrolase"/>
    <property type="match status" value="1"/>
</dbReference>
<dbReference type="GO" id="GO:0004806">
    <property type="term" value="F:triacylglycerol lipase activity"/>
    <property type="evidence" value="ECO:0007669"/>
    <property type="project" value="TreeGrafter"/>
</dbReference>
<proteinExistence type="predicted"/>
<dbReference type="EMBL" id="UINC01001157">
    <property type="protein sequence ID" value="SUZ72747.1"/>
    <property type="molecule type" value="Genomic_DNA"/>
</dbReference>
<dbReference type="PANTHER" id="PTHR43433:SF5">
    <property type="entry name" value="AB HYDROLASE-1 DOMAIN-CONTAINING PROTEIN"/>
    <property type="match status" value="1"/>
</dbReference>
<accession>A0A381Q3R8</accession>
<dbReference type="AlphaFoldDB" id="A0A381Q3R8"/>
<dbReference type="Pfam" id="PF00561">
    <property type="entry name" value="Abhydrolase_1"/>
    <property type="match status" value="1"/>
</dbReference>
<dbReference type="InterPro" id="IPR029058">
    <property type="entry name" value="AB_hydrolase_fold"/>
</dbReference>
<evidence type="ECO:0000259" key="1">
    <source>
        <dbReference type="Pfam" id="PF00561"/>
    </source>
</evidence>
<sequence length="295" mass="31907">MVQVQANEISIEVEEFGDPGDPPVLLIAGLGAQMTVWRDDFCRRLADRGHRVIRFDNRDVGFSTWFDDQPTGDLIAALFTVLEGDQIESAYSLGDMADDAVGVLDALGIDSAHVYGWSLGGMVAQHVAIRHPQRVRSLTSSQSMPRFIPMPTEVALTLVPPEADPEDRDTLVAAGVEAARICAGTLLPFDDEDARREIEDAIDRAWHPEGGIRQAVAALADGDRTPGLRNVRVPTLVLHGTADPLILPEGGQETADAIPDAELVWIDGLGHEMPEAVWPLFLDPICALVARVEAA</sequence>
<dbReference type="InterPro" id="IPR050471">
    <property type="entry name" value="AB_hydrolase"/>
</dbReference>
<reference evidence="2" key="1">
    <citation type="submission" date="2018-05" db="EMBL/GenBank/DDBJ databases">
        <authorList>
            <person name="Lanie J.A."/>
            <person name="Ng W.-L."/>
            <person name="Kazmierczak K.M."/>
            <person name="Andrzejewski T.M."/>
            <person name="Davidsen T.M."/>
            <person name="Wayne K.J."/>
            <person name="Tettelin H."/>
            <person name="Glass J.I."/>
            <person name="Rusch D."/>
            <person name="Podicherti R."/>
            <person name="Tsui H.-C.T."/>
            <person name="Winkler M.E."/>
        </authorList>
    </citation>
    <scope>NUCLEOTIDE SEQUENCE</scope>
</reference>
<dbReference type="GO" id="GO:0046503">
    <property type="term" value="P:glycerolipid catabolic process"/>
    <property type="evidence" value="ECO:0007669"/>
    <property type="project" value="TreeGrafter"/>
</dbReference>